<reference evidence="2" key="1">
    <citation type="journal article" date="2020" name="Stud. Mycol.">
        <title>101 Dothideomycetes genomes: a test case for predicting lifestyles and emergence of pathogens.</title>
        <authorList>
            <person name="Haridas S."/>
            <person name="Albert R."/>
            <person name="Binder M."/>
            <person name="Bloem J."/>
            <person name="Labutti K."/>
            <person name="Salamov A."/>
            <person name="Andreopoulos B."/>
            <person name="Baker S."/>
            <person name="Barry K."/>
            <person name="Bills G."/>
            <person name="Bluhm B."/>
            <person name="Cannon C."/>
            <person name="Castanera R."/>
            <person name="Culley D."/>
            <person name="Daum C."/>
            <person name="Ezra D."/>
            <person name="Gonzalez J."/>
            <person name="Henrissat B."/>
            <person name="Kuo A."/>
            <person name="Liang C."/>
            <person name="Lipzen A."/>
            <person name="Lutzoni F."/>
            <person name="Magnuson J."/>
            <person name="Mondo S."/>
            <person name="Nolan M."/>
            <person name="Ohm R."/>
            <person name="Pangilinan J."/>
            <person name="Park H.-J."/>
            <person name="Ramirez L."/>
            <person name="Alfaro M."/>
            <person name="Sun H."/>
            <person name="Tritt A."/>
            <person name="Yoshinaga Y."/>
            <person name="Zwiers L.-H."/>
            <person name="Turgeon B."/>
            <person name="Goodwin S."/>
            <person name="Spatafora J."/>
            <person name="Crous P."/>
            <person name="Grigoriev I."/>
        </authorList>
    </citation>
    <scope>NUCLEOTIDE SEQUENCE</scope>
    <source>
        <strain evidence="2">CBS 101060</strain>
    </source>
</reference>
<feature type="region of interest" description="Disordered" evidence="1">
    <location>
        <begin position="50"/>
        <end position="95"/>
    </location>
</feature>
<feature type="region of interest" description="Disordered" evidence="1">
    <location>
        <begin position="107"/>
        <end position="137"/>
    </location>
</feature>
<name>A0A9P4VJW9_9PEZI</name>
<evidence type="ECO:0000256" key="1">
    <source>
        <dbReference type="SAM" id="MobiDB-lite"/>
    </source>
</evidence>
<dbReference type="OrthoDB" id="20105at2759"/>
<dbReference type="Proteomes" id="UP000799429">
    <property type="component" value="Unassembled WGS sequence"/>
</dbReference>
<dbReference type="InterPro" id="IPR021216">
    <property type="entry name" value="DUF2722"/>
</dbReference>
<evidence type="ECO:0000313" key="3">
    <source>
        <dbReference type="Proteomes" id="UP000799429"/>
    </source>
</evidence>
<protein>
    <submittedName>
        <fullName evidence="2">Uncharacterized protein</fullName>
    </submittedName>
</protein>
<proteinExistence type="predicted"/>
<dbReference type="AlphaFoldDB" id="A0A9P4VJW9"/>
<gene>
    <name evidence="2" type="ORF">M501DRAFT_915296</name>
</gene>
<organism evidence="2 3">
    <name type="scientific">Patellaria atrata CBS 101060</name>
    <dbReference type="NCBI Taxonomy" id="1346257"/>
    <lineage>
        <taxon>Eukaryota</taxon>
        <taxon>Fungi</taxon>
        <taxon>Dikarya</taxon>
        <taxon>Ascomycota</taxon>
        <taxon>Pezizomycotina</taxon>
        <taxon>Dothideomycetes</taxon>
        <taxon>Dothideomycetes incertae sedis</taxon>
        <taxon>Patellariales</taxon>
        <taxon>Patellariaceae</taxon>
        <taxon>Patellaria</taxon>
    </lineage>
</organism>
<evidence type="ECO:0000313" key="2">
    <source>
        <dbReference type="EMBL" id="KAF2835736.1"/>
    </source>
</evidence>
<feature type="region of interest" description="Disordered" evidence="1">
    <location>
        <begin position="305"/>
        <end position="433"/>
    </location>
</feature>
<sequence length="433" mass="47119">MLLTLSNPAKLEFDFKSPHEFSPPFSSSPKIFPPRLNGGSVLSLPASTSIKMSTPHRGLPPPAAMTLPDPGGRGPPPIPTGLSQLPAPPTQWQGAEDGMRNWLAAKAEEEKRKQEEEKTRQEDLKMKQEDLRTQQESYRLEQRRIEQAMLRESMQGGVPPHLVPMIFAGIGGANLANVSLEWLQQYAAQLQAAQQQQQQQQQQQALNQAQSPEMRRESRIANVLQSSAFGGPQTSPQSVPGTSLIPTQQMAAPLPQPGPFASSAYSLSPANRTRASSLVGQQLSGTKSTHSTLPRLTTNEMQIHQPPTIPPAVHPLHQTHTAAQEPNPPSPDIYFHHWVPPSSEKEKAKDHPPATPSGKAPVQRSSPHASSHLFESEHASSPKKRKAQGAHQPAPLPTSTPQYTSPSFSQLASSASTPGRRGHTRTRSDTSTR</sequence>
<accession>A0A9P4VJW9</accession>
<feature type="compositionally biased region" description="Basic and acidic residues" evidence="1">
    <location>
        <begin position="343"/>
        <end position="352"/>
    </location>
</feature>
<keyword evidence="3" id="KW-1185">Reference proteome</keyword>
<dbReference type="EMBL" id="MU006107">
    <property type="protein sequence ID" value="KAF2835736.1"/>
    <property type="molecule type" value="Genomic_DNA"/>
</dbReference>
<feature type="non-terminal residue" evidence="2">
    <location>
        <position position="433"/>
    </location>
</feature>
<comment type="caution">
    <text evidence="2">The sequence shown here is derived from an EMBL/GenBank/DDBJ whole genome shotgun (WGS) entry which is preliminary data.</text>
</comment>
<feature type="compositionally biased region" description="Low complexity" evidence="1">
    <location>
        <begin position="404"/>
        <end position="418"/>
    </location>
</feature>
<dbReference type="Pfam" id="PF10846">
    <property type="entry name" value="DUF2722"/>
    <property type="match status" value="1"/>
</dbReference>